<dbReference type="CDD" id="cd01672">
    <property type="entry name" value="TMPK"/>
    <property type="match status" value="1"/>
</dbReference>
<dbReference type="GO" id="GO:0006227">
    <property type="term" value="P:dUDP biosynthetic process"/>
    <property type="evidence" value="ECO:0007669"/>
    <property type="project" value="TreeGrafter"/>
</dbReference>
<dbReference type="PANTHER" id="PTHR10344:SF4">
    <property type="entry name" value="UMP-CMP KINASE 2, MITOCHONDRIAL"/>
    <property type="match status" value="1"/>
</dbReference>
<keyword evidence="14" id="KW-1185">Reference proteome</keyword>
<dbReference type="Pfam" id="PF02223">
    <property type="entry name" value="Thymidylate_kin"/>
    <property type="match status" value="1"/>
</dbReference>
<evidence type="ECO:0000256" key="2">
    <source>
        <dbReference type="ARBA" id="ARBA00012980"/>
    </source>
</evidence>
<feature type="domain" description="Thymidylate kinase-like" evidence="12">
    <location>
        <begin position="8"/>
        <end position="201"/>
    </location>
</feature>
<evidence type="ECO:0000256" key="9">
    <source>
        <dbReference type="ARBA" id="ARBA00048743"/>
    </source>
</evidence>
<reference evidence="13 14" key="1">
    <citation type="submission" date="2012-05" db="EMBL/GenBank/DDBJ databases">
        <title>Finished chromosome of genome of Oscillatoria sp. PCC 7112.</title>
        <authorList>
            <consortium name="US DOE Joint Genome Institute"/>
            <person name="Gugger M."/>
            <person name="Coursin T."/>
            <person name="Rippka R."/>
            <person name="Tandeau De Marsac N."/>
            <person name="Huntemann M."/>
            <person name="Wei C.-L."/>
            <person name="Han J."/>
            <person name="Detter J.C."/>
            <person name="Han C."/>
            <person name="Tapia R."/>
            <person name="Davenport K."/>
            <person name="Daligault H."/>
            <person name="Erkkila T."/>
            <person name="Gu W."/>
            <person name="Munk A.C.C."/>
            <person name="Teshima H."/>
            <person name="Xu Y."/>
            <person name="Chain P."/>
            <person name="Chen A."/>
            <person name="Krypides N."/>
            <person name="Mavromatis K."/>
            <person name="Markowitz V."/>
            <person name="Szeto E."/>
            <person name="Ivanova N."/>
            <person name="Mikhailova N."/>
            <person name="Ovchinnikova G."/>
            <person name="Pagani I."/>
            <person name="Pati A."/>
            <person name="Goodwin L."/>
            <person name="Peters L."/>
            <person name="Pitluck S."/>
            <person name="Woyke T."/>
            <person name="Kerfeld C."/>
        </authorList>
    </citation>
    <scope>NUCLEOTIDE SEQUENCE [LARGE SCALE GENOMIC DNA]</scope>
    <source>
        <strain evidence="13 14">PCC 7112</strain>
    </source>
</reference>
<dbReference type="GO" id="GO:0006235">
    <property type="term" value="P:dTTP biosynthetic process"/>
    <property type="evidence" value="ECO:0007669"/>
    <property type="project" value="UniProtKB-UniRule"/>
</dbReference>
<dbReference type="InterPro" id="IPR039430">
    <property type="entry name" value="Thymidylate_kin-like_dom"/>
</dbReference>
<comment type="function">
    <text evidence="10 11">Phosphorylation of dTMP to form dTDP in both de novo and salvage pathways of dTTP synthesis.</text>
</comment>
<dbReference type="GO" id="GO:0004798">
    <property type="term" value="F:dTMP kinase activity"/>
    <property type="evidence" value="ECO:0007669"/>
    <property type="project" value="UniProtKB-UniRule"/>
</dbReference>
<keyword evidence="5 11" id="KW-0545">Nucleotide biosynthesis</keyword>
<evidence type="ECO:0000313" key="13">
    <source>
        <dbReference type="EMBL" id="AFZ05276.1"/>
    </source>
</evidence>
<dbReference type="PATRIC" id="fig|179408.3.peg.855"/>
<dbReference type="Proteomes" id="UP000010478">
    <property type="component" value="Chromosome"/>
</dbReference>
<accession>K9VBM3</accession>
<name>K9VBM3_9CYAN</name>
<dbReference type="GO" id="GO:0005829">
    <property type="term" value="C:cytosol"/>
    <property type="evidence" value="ECO:0007669"/>
    <property type="project" value="TreeGrafter"/>
</dbReference>
<dbReference type="GO" id="GO:0006233">
    <property type="term" value="P:dTDP biosynthetic process"/>
    <property type="evidence" value="ECO:0007669"/>
    <property type="project" value="InterPro"/>
</dbReference>
<proteinExistence type="inferred from homology"/>
<keyword evidence="6 11" id="KW-0547">Nucleotide-binding</keyword>
<dbReference type="KEGG" id="oni:Osc7112_0686"/>
<evidence type="ECO:0000256" key="6">
    <source>
        <dbReference type="ARBA" id="ARBA00022741"/>
    </source>
</evidence>
<gene>
    <name evidence="11" type="primary">tmk</name>
    <name evidence="13" type="ORF">Osc7112_0686</name>
</gene>
<keyword evidence="7 11" id="KW-0418">Kinase</keyword>
<dbReference type="EMBL" id="CP003614">
    <property type="protein sequence ID" value="AFZ05276.1"/>
    <property type="molecule type" value="Genomic_DNA"/>
</dbReference>
<evidence type="ECO:0000256" key="11">
    <source>
        <dbReference type="HAMAP-Rule" id="MF_00165"/>
    </source>
</evidence>
<dbReference type="RefSeq" id="WP_015174606.1">
    <property type="nucleotide sequence ID" value="NC_019729.1"/>
</dbReference>
<dbReference type="eggNOG" id="COG0125">
    <property type="taxonomic scope" value="Bacteria"/>
</dbReference>
<keyword evidence="4 11" id="KW-0808">Transferase</keyword>
<dbReference type="Gene3D" id="3.40.50.300">
    <property type="entry name" value="P-loop containing nucleotide triphosphate hydrolases"/>
    <property type="match status" value="1"/>
</dbReference>
<evidence type="ECO:0000256" key="5">
    <source>
        <dbReference type="ARBA" id="ARBA00022727"/>
    </source>
</evidence>
<evidence type="ECO:0000259" key="12">
    <source>
        <dbReference type="Pfam" id="PF02223"/>
    </source>
</evidence>
<dbReference type="InterPro" id="IPR018095">
    <property type="entry name" value="Thymidylate_kin_CS"/>
</dbReference>
<evidence type="ECO:0000256" key="4">
    <source>
        <dbReference type="ARBA" id="ARBA00022679"/>
    </source>
</evidence>
<dbReference type="FunFam" id="3.40.50.300:FF:000225">
    <property type="entry name" value="Thymidylate kinase"/>
    <property type="match status" value="1"/>
</dbReference>
<dbReference type="STRING" id="179408.Osc7112_0686"/>
<dbReference type="InterPro" id="IPR027417">
    <property type="entry name" value="P-loop_NTPase"/>
</dbReference>
<evidence type="ECO:0000256" key="7">
    <source>
        <dbReference type="ARBA" id="ARBA00022777"/>
    </source>
</evidence>
<evidence type="ECO:0000256" key="3">
    <source>
        <dbReference type="ARBA" id="ARBA00017144"/>
    </source>
</evidence>
<protein>
    <recommendedName>
        <fullName evidence="3 11">Thymidylate kinase</fullName>
        <ecNumber evidence="2 11">2.7.4.9</ecNumber>
    </recommendedName>
    <alternativeName>
        <fullName evidence="11">dTMP kinase</fullName>
    </alternativeName>
</protein>
<organism evidence="13 14">
    <name type="scientific">Phormidium nigroviride PCC 7112</name>
    <dbReference type="NCBI Taxonomy" id="179408"/>
    <lineage>
        <taxon>Bacteria</taxon>
        <taxon>Bacillati</taxon>
        <taxon>Cyanobacteriota</taxon>
        <taxon>Cyanophyceae</taxon>
        <taxon>Oscillatoriophycideae</taxon>
        <taxon>Oscillatoriales</taxon>
        <taxon>Oscillatoriaceae</taxon>
        <taxon>Phormidium</taxon>
    </lineage>
</organism>
<evidence type="ECO:0000256" key="10">
    <source>
        <dbReference type="ARBA" id="ARBA00057735"/>
    </source>
</evidence>
<comment type="similarity">
    <text evidence="1 11">Belongs to the thymidylate kinase family.</text>
</comment>
<dbReference type="GO" id="GO:0005524">
    <property type="term" value="F:ATP binding"/>
    <property type="evidence" value="ECO:0007669"/>
    <property type="project" value="UniProtKB-UniRule"/>
</dbReference>
<dbReference type="EC" id="2.7.4.9" evidence="2 11"/>
<dbReference type="OrthoDB" id="9774907at2"/>
<dbReference type="PROSITE" id="PS01331">
    <property type="entry name" value="THYMIDYLATE_KINASE"/>
    <property type="match status" value="1"/>
</dbReference>
<dbReference type="HOGENOM" id="CLU_049131_0_0_3"/>
<sequence>MKGKLIVFEGVEGAGKTTQMQRLIQFLQASCLLRVPLVATREPGGTELGRGLRHLLLKQDSGESVSDRAELLMYAADRAQHVETFLKPELSKGTIVLCDRFTDSTIAYQGYGRGLNLNLIKQLNEIATGGLQSDLTLWLDMNVEEGLARVRARGERDRIEQADLKFHRLVQQGFAELAEANKSRIVRINADRPEYEIAQEIQAIVTRRLEAWGYLNNTNSQK</sequence>
<evidence type="ECO:0000313" key="14">
    <source>
        <dbReference type="Proteomes" id="UP000010478"/>
    </source>
</evidence>
<dbReference type="HAMAP" id="MF_00165">
    <property type="entry name" value="Thymidylate_kinase"/>
    <property type="match status" value="1"/>
</dbReference>
<evidence type="ECO:0000256" key="8">
    <source>
        <dbReference type="ARBA" id="ARBA00022840"/>
    </source>
</evidence>
<dbReference type="PANTHER" id="PTHR10344">
    <property type="entry name" value="THYMIDYLATE KINASE"/>
    <property type="match status" value="1"/>
</dbReference>
<dbReference type="InterPro" id="IPR018094">
    <property type="entry name" value="Thymidylate_kinase"/>
</dbReference>
<dbReference type="AlphaFoldDB" id="K9VBM3"/>
<evidence type="ECO:0000256" key="1">
    <source>
        <dbReference type="ARBA" id="ARBA00009776"/>
    </source>
</evidence>
<keyword evidence="8 11" id="KW-0067">ATP-binding</keyword>
<comment type="catalytic activity">
    <reaction evidence="9 11">
        <text>dTMP + ATP = dTDP + ADP</text>
        <dbReference type="Rhea" id="RHEA:13517"/>
        <dbReference type="ChEBI" id="CHEBI:30616"/>
        <dbReference type="ChEBI" id="CHEBI:58369"/>
        <dbReference type="ChEBI" id="CHEBI:63528"/>
        <dbReference type="ChEBI" id="CHEBI:456216"/>
        <dbReference type="EC" id="2.7.4.9"/>
    </reaction>
</comment>
<feature type="binding site" evidence="11">
    <location>
        <begin position="10"/>
        <end position="17"/>
    </location>
    <ligand>
        <name>ATP</name>
        <dbReference type="ChEBI" id="CHEBI:30616"/>
    </ligand>
</feature>
<dbReference type="NCBIfam" id="TIGR00041">
    <property type="entry name" value="DTMP_kinase"/>
    <property type="match status" value="1"/>
</dbReference>
<dbReference type="SUPFAM" id="SSF52540">
    <property type="entry name" value="P-loop containing nucleoside triphosphate hydrolases"/>
    <property type="match status" value="1"/>
</dbReference>